<comment type="cofactor">
    <cofactor evidence="1">
        <name>FAD</name>
        <dbReference type="ChEBI" id="CHEBI:57692"/>
    </cofactor>
</comment>
<evidence type="ECO:0000256" key="5">
    <source>
        <dbReference type="ARBA" id="ARBA00023002"/>
    </source>
</evidence>
<sequence length="445" mass="48066">MSTSNFKVIIVGGGPVGLTAANALSHAGINFVLLESRPNIVIDAGSNLVILPMGLRLLGQIGLLDTFNAVSSALGQIQRFDHNGRDLGEVNFFVHHKEIHGIASRVVSRHALTQVLYDALPASAHAEMHANKKVRTITTTPSSATVHCTDGTSYTGTIVIGADGAHSLVRAQMRALALQSPSTSLDQINEDHPFLTTYRSLWIRFPTQADLQPGDAKETHGVGCAIQLFAGEETSVIGMYERLDEPTKDRLRFGPADEEAFIKRWGNLPLSRQLTVQDAYDSRVQAGLVSLEEGVVRNWSWERIVLVGDAAHKFTPSTGAGCNNGMVDVVALVNELSRVVSSQEAPEMDTIAGAFKAYQEKRFAAVVSGCEGASKATATATWKNKVFKFVDLHVISSHRVQKYLMHQAAPKVAATPALEFVEDGQMPEGKVPWVQSAVLPRAVKA</sequence>
<dbReference type="InterPro" id="IPR050562">
    <property type="entry name" value="FAD_mOase_fung"/>
</dbReference>
<dbReference type="InterPro" id="IPR036188">
    <property type="entry name" value="FAD/NAD-bd_sf"/>
</dbReference>
<evidence type="ECO:0000313" key="7">
    <source>
        <dbReference type="EMBL" id="KAK0714549.1"/>
    </source>
</evidence>
<dbReference type="AlphaFoldDB" id="A0AA40AEX2"/>
<accession>A0AA40AEX2</accession>
<gene>
    <name evidence="7" type="ORF">B0H67DRAFT_512940</name>
</gene>
<dbReference type="InterPro" id="IPR002938">
    <property type="entry name" value="FAD-bd"/>
</dbReference>
<keyword evidence="8" id="KW-1185">Reference proteome</keyword>
<feature type="domain" description="FAD-binding" evidence="6">
    <location>
        <begin position="7"/>
        <end position="344"/>
    </location>
</feature>
<keyword evidence="5" id="KW-0560">Oxidoreductase</keyword>
<evidence type="ECO:0000259" key="6">
    <source>
        <dbReference type="Pfam" id="PF01494"/>
    </source>
</evidence>
<dbReference type="Proteomes" id="UP001172102">
    <property type="component" value="Unassembled WGS sequence"/>
</dbReference>
<evidence type="ECO:0000256" key="4">
    <source>
        <dbReference type="ARBA" id="ARBA00022827"/>
    </source>
</evidence>
<evidence type="ECO:0000313" key="8">
    <source>
        <dbReference type="Proteomes" id="UP001172102"/>
    </source>
</evidence>
<dbReference type="EMBL" id="JAUKUA010000004">
    <property type="protein sequence ID" value="KAK0714549.1"/>
    <property type="molecule type" value="Genomic_DNA"/>
</dbReference>
<organism evidence="7 8">
    <name type="scientific">Lasiosphaeris hirsuta</name>
    <dbReference type="NCBI Taxonomy" id="260670"/>
    <lineage>
        <taxon>Eukaryota</taxon>
        <taxon>Fungi</taxon>
        <taxon>Dikarya</taxon>
        <taxon>Ascomycota</taxon>
        <taxon>Pezizomycotina</taxon>
        <taxon>Sordariomycetes</taxon>
        <taxon>Sordariomycetidae</taxon>
        <taxon>Sordariales</taxon>
        <taxon>Lasiosphaeriaceae</taxon>
        <taxon>Lasiosphaeris</taxon>
    </lineage>
</organism>
<dbReference type="PANTHER" id="PTHR47356:SF2">
    <property type="entry name" value="FAD-BINDING DOMAIN-CONTAINING PROTEIN-RELATED"/>
    <property type="match status" value="1"/>
</dbReference>
<proteinExistence type="inferred from homology"/>
<evidence type="ECO:0000256" key="3">
    <source>
        <dbReference type="ARBA" id="ARBA00022630"/>
    </source>
</evidence>
<dbReference type="PRINTS" id="PR00420">
    <property type="entry name" value="RNGMNOXGNASE"/>
</dbReference>
<keyword evidence="4" id="KW-0274">FAD</keyword>
<protein>
    <recommendedName>
        <fullName evidence="6">FAD-binding domain-containing protein</fullName>
    </recommendedName>
</protein>
<dbReference type="Pfam" id="PF01494">
    <property type="entry name" value="FAD_binding_3"/>
    <property type="match status" value="1"/>
</dbReference>
<comment type="similarity">
    <text evidence="2">Belongs to the paxM FAD-dependent monooxygenase family.</text>
</comment>
<dbReference type="GO" id="GO:0004497">
    <property type="term" value="F:monooxygenase activity"/>
    <property type="evidence" value="ECO:0007669"/>
    <property type="project" value="InterPro"/>
</dbReference>
<reference evidence="7" key="1">
    <citation type="submission" date="2023-06" db="EMBL/GenBank/DDBJ databases">
        <title>Genome-scale phylogeny and comparative genomics of the fungal order Sordariales.</title>
        <authorList>
            <consortium name="Lawrence Berkeley National Laboratory"/>
            <person name="Hensen N."/>
            <person name="Bonometti L."/>
            <person name="Westerberg I."/>
            <person name="Brannstrom I.O."/>
            <person name="Guillou S."/>
            <person name="Cros-Aarteil S."/>
            <person name="Calhoun S."/>
            <person name="Haridas S."/>
            <person name="Kuo A."/>
            <person name="Mondo S."/>
            <person name="Pangilinan J."/>
            <person name="Riley R."/>
            <person name="Labutti K."/>
            <person name="Andreopoulos B."/>
            <person name="Lipzen A."/>
            <person name="Chen C."/>
            <person name="Yanf M."/>
            <person name="Daum C."/>
            <person name="Ng V."/>
            <person name="Clum A."/>
            <person name="Steindorff A."/>
            <person name="Ohm R."/>
            <person name="Martin F."/>
            <person name="Silar P."/>
            <person name="Natvig D."/>
            <person name="Lalanne C."/>
            <person name="Gautier V."/>
            <person name="Ament-Velasquez S.L."/>
            <person name="Kruys A."/>
            <person name="Hutchinson M.I."/>
            <person name="Powell A.J."/>
            <person name="Barry K."/>
            <person name="Miller A.N."/>
            <person name="Grigoriev I.V."/>
            <person name="Debuchy R."/>
            <person name="Gladieux P."/>
            <person name="Thoren M.H."/>
            <person name="Johannesson H."/>
        </authorList>
    </citation>
    <scope>NUCLEOTIDE SEQUENCE</scope>
    <source>
        <strain evidence="7">SMH4607-1</strain>
    </source>
</reference>
<dbReference type="PANTHER" id="PTHR47356">
    <property type="entry name" value="FAD-DEPENDENT MONOOXYGENASE ASQG-RELATED"/>
    <property type="match status" value="1"/>
</dbReference>
<dbReference type="GO" id="GO:0071949">
    <property type="term" value="F:FAD binding"/>
    <property type="evidence" value="ECO:0007669"/>
    <property type="project" value="InterPro"/>
</dbReference>
<comment type="caution">
    <text evidence="7">The sequence shown here is derived from an EMBL/GenBank/DDBJ whole genome shotgun (WGS) entry which is preliminary data.</text>
</comment>
<dbReference type="Gene3D" id="3.50.50.60">
    <property type="entry name" value="FAD/NAD(P)-binding domain"/>
    <property type="match status" value="1"/>
</dbReference>
<evidence type="ECO:0000256" key="2">
    <source>
        <dbReference type="ARBA" id="ARBA00007992"/>
    </source>
</evidence>
<dbReference type="SUPFAM" id="SSF51905">
    <property type="entry name" value="FAD/NAD(P)-binding domain"/>
    <property type="match status" value="1"/>
</dbReference>
<name>A0AA40AEX2_9PEZI</name>
<evidence type="ECO:0000256" key="1">
    <source>
        <dbReference type="ARBA" id="ARBA00001974"/>
    </source>
</evidence>
<keyword evidence="3" id="KW-0285">Flavoprotein</keyword>